<protein>
    <submittedName>
        <fullName evidence="5">Methyltransferase domain-containing protein</fullName>
    </submittedName>
</protein>
<dbReference type="Gene3D" id="3.40.50.150">
    <property type="entry name" value="Vaccinia Virus protein VP39"/>
    <property type="match status" value="1"/>
</dbReference>
<dbReference type="InterPro" id="IPR029063">
    <property type="entry name" value="SAM-dependent_MTases_sf"/>
</dbReference>
<gene>
    <name evidence="5" type="ORF">SAMN05444695_11038</name>
</gene>
<comment type="similarity">
    <text evidence="1">Belongs to the methyltransferase superfamily.</text>
</comment>
<sequence>MRARQCDIVPVRGPGRATSEDGAVTREHADGAGRSFGEAATAYETGRPDYPQDFVDEVLPPAPSLVADVGAGTGKLTRVVRRTGRDVVAVDPDARMLERLSAASPEVRTRVGTGESLPLPDASVDAVVFGQAWHWVDPPRAAAEAARVLRASGPLVLLWNIRDLRDGFARTLAELIGDSPAETLIDGPGPVVPAPFGPLEHLTVDWVREMTTGQLLEMVASRSTLIDASVAERNRILAAVREMTGGGPVRLPYVTHAFVTRRPATGR</sequence>
<evidence type="ECO:0000256" key="3">
    <source>
        <dbReference type="ARBA" id="ARBA00022679"/>
    </source>
</evidence>
<dbReference type="OrthoDB" id="9797252at2"/>
<name>A0A1G8MQN2_9NOCA</name>
<evidence type="ECO:0000313" key="5">
    <source>
        <dbReference type="EMBL" id="SDI70224.1"/>
    </source>
</evidence>
<keyword evidence="6" id="KW-1185">Reference proteome</keyword>
<evidence type="ECO:0000259" key="4">
    <source>
        <dbReference type="Pfam" id="PF08241"/>
    </source>
</evidence>
<feature type="domain" description="Methyltransferase type 11" evidence="4">
    <location>
        <begin position="68"/>
        <end position="156"/>
    </location>
</feature>
<proteinExistence type="inferred from homology"/>
<dbReference type="PANTHER" id="PTHR44942">
    <property type="entry name" value="METHYLTRANSF_11 DOMAIN-CONTAINING PROTEIN"/>
    <property type="match status" value="1"/>
</dbReference>
<evidence type="ECO:0000256" key="2">
    <source>
        <dbReference type="ARBA" id="ARBA00022603"/>
    </source>
</evidence>
<dbReference type="GO" id="GO:0032259">
    <property type="term" value="P:methylation"/>
    <property type="evidence" value="ECO:0007669"/>
    <property type="project" value="UniProtKB-KW"/>
</dbReference>
<dbReference type="CDD" id="cd02440">
    <property type="entry name" value="AdoMet_MTases"/>
    <property type="match status" value="1"/>
</dbReference>
<dbReference type="SUPFAM" id="SSF53335">
    <property type="entry name" value="S-adenosyl-L-methionine-dependent methyltransferases"/>
    <property type="match status" value="1"/>
</dbReference>
<dbReference type="InterPro" id="IPR051052">
    <property type="entry name" value="Diverse_substrate_MTase"/>
</dbReference>
<dbReference type="AlphaFoldDB" id="A0A1G8MQN2"/>
<dbReference type="InterPro" id="IPR013216">
    <property type="entry name" value="Methyltransf_11"/>
</dbReference>
<dbReference type="Pfam" id="PF08241">
    <property type="entry name" value="Methyltransf_11"/>
    <property type="match status" value="1"/>
</dbReference>
<organism evidence="5 6">
    <name type="scientific">Rhodococcus triatomae</name>
    <dbReference type="NCBI Taxonomy" id="300028"/>
    <lineage>
        <taxon>Bacteria</taxon>
        <taxon>Bacillati</taxon>
        <taxon>Actinomycetota</taxon>
        <taxon>Actinomycetes</taxon>
        <taxon>Mycobacteriales</taxon>
        <taxon>Nocardiaceae</taxon>
        <taxon>Rhodococcus</taxon>
    </lineage>
</organism>
<evidence type="ECO:0000313" key="6">
    <source>
        <dbReference type="Proteomes" id="UP000183263"/>
    </source>
</evidence>
<dbReference type="Proteomes" id="UP000183263">
    <property type="component" value="Unassembled WGS sequence"/>
</dbReference>
<dbReference type="GO" id="GO:0008757">
    <property type="term" value="F:S-adenosylmethionine-dependent methyltransferase activity"/>
    <property type="evidence" value="ECO:0007669"/>
    <property type="project" value="InterPro"/>
</dbReference>
<reference evidence="5 6" key="1">
    <citation type="submission" date="2016-10" db="EMBL/GenBank/DDBJ databases">
        <authorList>
            <person name="de Groot N.N."/>
        </authorList>
    </citation>
    <scope>NUCLEOTIDE SEQUENCE [LARGE SCALE GENOMIC DNA]</scope>
    <source>
        <strain evidence="5 6">DSM 44892</strain>
    </source>
</reference>
<dbReference type="EMBL" id="FNDN01000010">
    <property type="protein sequence ID" value="SDI70224.1"/>
    <property type="molecule type" value="Genomic_DNA"/>
</dbReference>
<accession>A0A1G8MQN2</accession>
<keyword evidence="2 5" id="KW-0489">Methyltransferase</keyword>
<evidence type="ECO:0000256" key="1">
    <source>
        <dbReference type="ARBA" id="ARBA00008361"/>
    </source>
</evidence>
<keyword evidence="3 5" id="KW-0808">Transferase</keyword>
<dbReference type="PANTHER" id="PTHR44942:SF4">
    <property type="entry name" value="METHYLTRANSFERASE TYPE 11 DOMAIN-CONTAINING PROTEIN"/>
    <property type="match status" value="1"/>
</dbReference>